<dbReference type="InterPro" id="IPR055251">
    <property type="entry name" value="SOS1_NGEF_PH"/>
</dbReference>
<dbReference type="OrthoDB" id="10004999at2759"/>
<dbReference type="RefSeq" id="XP_023556416.1">
    <property type="nucleotide sequence ID" value="XM_023700648.1"/>
</dbReference>
<dbReference type="InParanoid" id="A0A6P6D8K6"/>
<dbReference type="Gene3D" id="1.20.900.10">
    <property type="entry name" value="Dbl homology (DH) domain"/>
    <property type="match status" value="1"/>
</dbReference>
<feature type="compositionally biased region" description="Acidic residues" evidence="3">
    <location>
        <begin position="618"/>
        <end position="630"/>
    </location>
</feature>
<evidence type="ECO:0000256" key="2">
    <source>
        <dbReference type="ARBA" id="ARBA00049987"/>
    </source>
</evidence>
<dbReference type="Pfam" id="PF23289">
    <property type="entry name" value="Spectrin_5"/>
    <property type="match status" value="1"/>
</dbReference>
<reference evidence="8" key="1">
    <citation type="submission" date="2025-08" db="UniProtKB">
        <authorList>
            <consortium name="RefSeq"/>
        </authorList>
    </citation>
    <scope>IDENTIFICATION</scope>
</reference>
<dbReference type="InterPro" id="IPR001849">
    <property type="entry name" value="PH_domain"/>
</dbReference>
<evidence type="ECO:0000256" key="3">
    <source>
        <dbReference type="SAM" id="MobiDB-lite"/>
    </source>
</evidence>
<dbReference type="InterPro" id="IPR000219">
    <property type="entry name" value="DH_dom"/>
</dbReference>
<feature type="region of interest" description="Disordered" evidence="3">
    <location>
        <begin position="371"/>
        <end position="458"/>
    </location>
</feature>
<evidence type="ECO:0000313" key="7">
    <source>
        <dbReference type="Proteomes" id="UP000515203"/>
    </source>
</evidence>
<dbReference type="SMART" id="SM00233">
    <property type="entry name" value="PH"/>
    <property type="match status" value="1"/>
</dbReference>
<dbReference type="PROSITE" id="PS50191">
    <property type="entry name" value="CRAL_TRIO"/>
    <property type="match status" value="1"/>
</dbReference>
<evidence type="ECO:0000313" key="8">
    <source>
        <dbReference type="RefSeq" id="XP_023556416.1"/>
    </source>
</evidence>
<dbReference type="CDD" id="cd00170">
    <property type="entry name" value="SEC14"/>
    <property type="match status" value="1"/>
</dbReference>
<dbReference type="Pfam" id="PF13716">
    <property type="entry name" value="CRAL_TRIO_2"/>
    <property type="match status" value="1"/>
</dbReference>
<dbReference type="SMART" id="SM00516">
    <property type="entry name" value="SEC14"/>
    <property type="match status" value="1"/>
</dbReference>
<dbReference type="InterPro" id="IPR001251">
    <property type="entry name" value="CRAL-TRIO_dom"/>
</dbReference>
<evidence type="ECO:0000259" key="5">
    <source>
        <dbReference type="PROSITE" id="PS50010"/>
    </source>
</evidence>
<dbReference type="CDD" id="cd00160">
    <property type="entry name" value="RhoGEF"/>
    <property type="match status" value="1"/>
</dbReference>
<protein>
    <submittedName>
        <fullName evidence="8">Probable guanine nucleotide exchange factor MCF2L2</fullName>
    </submittedName>
</protein>
<accession>A0A6P6D8K6</accession>
<dbReference type="CTD" id="23101"/>
<feature type="compositionally biased region" description="Basic and acidic residues" evidence="3">
    <location>
        <begin position="855"/>
        <end position="881"/>
    </location>
</feature>
<proteinExistence type="inferred from homology"/>
<dbReference type="Gene3D" id="2.30.29.30">
    <property type="entry name" value="Pleckstrin-homology domain (PH domain)/Phosphotyrosine-binding domain (PTB)"/>
    <property type="match status" value="1"/>
</dbReference>
<gene>
    <name evidence="8" type="primary">Mcf2l2</name>
</gene>
<name>A0A6P6D8K6_OCTDE</name>
<dbReference type="PROSITE" id="PS50010">
    <property type="entry name" value="DH_2"/>
    <property type="match status" value="1"/>
</dbReference>
<dbReference type="PROSITE" id="PS50003">
    <property type="entry name" value="PH_DOMAIN"/>
    <property type="match status" value="1"/>
</dbReference>
<dbReference type="InterPro" id="IPR036865">
    <property type="entry name" value="CRAL-TRIO_dom_sf"/>
</dbReference>
<keyword evidence="1" id="KW-0344">Guanine-nucleotide releasing factor</keyword>
<dbReference type="GO" id="GO:0005085">
    <property type="term" value="F:guanyl-nucleotide exchange factor activity"/>
    <property type="evidence" value="ECO:0007669"/>
    <property type="project" value="UniProtKB-KW"/>
</dbReference>
<feature type="domain" description="CRAL-TRIO" evidence="6">
    <location>
        <begin position="1"/>
        <end position="165"/>
    </location>
</feature>
<organism evidence="7 8">
    <name type="scientific">Octodon degus</name>
    <name type="common">Degu</name>
    <name type="synonym">Sciurus degus</name>
    <dbReference type="NCBI Taxonomy" id="10160"/>
    <lineage>
        <taxon>Eukaryota</taxon>
        <taxon>Metazoa</taxon>
        <taxon>Chordata</taxon>
        <taxon>Craniata</taxon>
        <taxon>Vertebrata</taxon>
        <taxon>Euteleostomi</taxon>
        <taxon>Mammalia</taxon>
        <taxon>Eutheria</taxon>
        <taxon>Euarchontoglires</taxon>
        <taxon>Glires</taxon>
        <taxon>Rodentia</taxon>
        <taxon>Hystricomorpha</taxon>
        <taxon>Octodontidae</taxon>
        <taxon>Octodon</taxon>
    </lineage>
</organism>
<dbReference type="PANTHER" id="PTHR22826:SF201">
    <property type="entry name" value="GUANINE NUCLEOTIDE EXCHANGE FACTOR MCF2L2-RELATED"/>
    <property type="match status" value="1"/>
</dbReference>
<dbReference type="SUPFAM" id="SSF48065">
    <property type="entry name" value="DBL homology domain (DH-domain)"/>
    <property type="match status" value="1"/>
</dbReference>
<feature type="domain" description="PH" evidence="4">
    <location>
        <begin position="675"/>
        <end position="795"/>
    </location>
</feature>
<feature type="region of interest" description="Disordered" evidence="3">
    <location>
        <begin position="618"/>
        <end position="644"/>
    </location>
</feature>
<dbReference type="SUPFAM" id="SSF52087">
    <property type="entry name" value="CRAL/TRIO domain"/>
    <property type="match status" value="1"/>
</dbReference>
<feature type="domain" description="DH" evidence="5">
    <location>
        <begin position="462"/>
        <end position="663"/>
    </location>
</feature>
<comment type="similarity">
    <text evidence="2">Belongs to the MCF2 family.</text>
</comment>
<keyword evidence="7" id="KW-1185">Reference proteome</keyword>
<dbReference type="InterPro" id="IPR011993">
    <property type="entry name" value="PH-like_dom_sf"/>
</dbReference>
<feature type="compositionally biased region" description="Basic and acidic residues" evidence="3">
    <location>
        <begin position="429"/>
        <end position="439"/>
    </location>
</feature>
<dbReference type="Pfam" id="PF22697">
    <property type="entry name" value="SOS1_NGEF_PH"/>
    <property type="match status" value="1"/>
</dbReference>
<evidence type="ECO:0000256" key="1">
    <source>
        <dbReference type="ARBA" id="ARBA00022658"/>
    </source>
</evidence>
<sequence length="902" mass="102382">MQQEVRPLVAADIIEQLHRQFAILSGGRGKDGAPIITFPEFVGFTRIPEEDFLNVLTYLTSIPSVEAASVGFVIVIDRRRDKWSSIKASLMRIAVAFPGNLQLIFILRPTHFLQRTFMDLGIKYYRDEFRMKVPIIMLNSVSDLHSYIDKSQLTQELGGTLEYRHSQWLSHRTAIENFALTLKTTAQMLQTFGTCLATAELPKGMLPTEDLLMSHTQQQDKVQDELKLLGEQGATLLSCVQDPATKSFTSKLNPSELENIATMERLLVQLGETEKAFNEFWFEHHLKLNQCLQLQRFEHNFCKVKLTLDHLLEEQAELTAIGDSVVHVEQLLKEHRQLEDKGQAKAQKVLQKLADVQEIFHKRKESLMKLAAKQTRPVQPVAPHPESSPKWVSPRPSQPSVFAAPQRSAEEPALETDVAAPEKEDDEMKLEVKNEETLERNQSNRGSSEGQQLAGEDLSLSPSRRLLRDLLETEETYIKEMKGIIDGYITPMDFIWLKHLIPDILQNNKDFLFGNIQELYEFHNRTFLKDLEKCAENPKLLACCFLNRKEDLQMYFKYHKNLPRARAVWQECQDCAYFGVCQRQLDHSLPLFKYLKGPSQRLRKYQTLLKGLLDLESPEDVEVDPEESPTEDMPKKTEDSGPSSRLHQALAVIEDLIKSCELAADLATVSGCPDDIEKLGKLVMDGPFSVWTIHKERHKVKDLIRFKPSQRQIYLFERGIVFCKIRMEPGDRGLSPHYSFKKALKLVTLSIHQLGRGSNKKFEIAPRNGLEKYILQAPSKEIRDCWFTEISKLLVEQQHEVKGSCSSEAIPAAAQEGSDHAEDLERDSSALSLSGLFQLDDSSEMGCSRAALLDAGRESSEGEKERDEDERALSSAEEEHTGSQPPAVPARAEGPCVPSPKN</sequence>
<dbReference type="SMART" id="SM00325">
    <property type="entry name" value="RhoGEF"/>
    <property type="match status" value="1"/>
</dbReference>
<evidence type="ECO:0000259" key="4">
    <source>
        <dbReference type="PROSITE" id="PS50003"/>
    </source>
</evidence>
<dbReference type="Pfam" id="PF00621">
    <property type="entry name" value="RhoGEF"/>
    <property type="match status" value="1"/>
</dbReference>
<evidence type="ECO:0000259" key="6">
    <source>
        <dbReference type="PROSITE" id="PS50191"/>
    </source>
</evidence>
<dbReference type="InterPro" id="IPR051336">
    <property type="entry name" value="RhoGEF_Guanine_NuclExch_SF"/>
</dbReference>
<dbReference type="InterPro" id="IPR056466">
    <property type="entry name" value="Spectrin_DBS"/>
</dbReference>
<dbReference type="AlphaFoldDB" id="A0A6P6D8K6"/>
<dbReference type="Gene3D" id="1.20.58.60">
    <property type="match status" value="1"/>
</dbReference>
<dbReference type="GO" id="GO:0005737">
    <property type="term" value="C:cytoplasm"/>
    <property type="evidence" value="ECO:0007669"/>
    <property type="project" value="TreeGrafter"/>
</dbReference>
<feature type="compositionally biased region" description="Polar residues" evidence="3">
    <location>
        <begin position="440"/>
        <end position="451"/>
    </location>
</feature>
<dbReference type="PANTHER" id="PTHR22826">
    <property type="entry name" value="RHO GUANINE EXCHANGE FACTOR-RELATED"/>
    <property type="match status" value="1"/>
</dbReference>
<dbReference type="GeneID" id="101586037"/>
<dbReference type="Proteomes" id="UP000515203">
    <property type="component" value="Unplaced"/>
</dbReference>
<dbReference type="SUPFAM" id="SSF50729">
    <property type="entry name" value="PH domain-like"/>
    <property type="match status" value="1"/>
</dbReference>
<feature type="region of interest" description="Disordered" evidence="3">
    <location>
        <begin position="848"/>
        <end position="902"/>
    </location>
</feature>
<dbReference type="InterPro" id="IPR035899">
    <property type="entry name" value="DBL_dom_sf"/>
</dbReference>
<dbReference type="SUPFAM" id="SSF46966">
    <property type="entry name" value="Spectrin repeat"/>
    <property type="match status" value="1"/>
</dbReference>